<name>A0A0S2T9V2_9GAMM</name>
<dbReference type="EMBL" id="CP013099">
    <property type="protein sequence ID" value="ALP51933.1"/>
    <property type="molecule type" value="Genomic_DNA"/>
</dbReference>
<protein>
    <recommendedName>
        <fullName evidence="5">Cellulose synthase operon C C-terminal domain-containing protein</fullName>
    </recommendedName>
</protein>
<evidence type="ECO:0000256" key="2">
    <source>
        <dbReference type="SAM" id="SignalP"/>
    </source>
</evidence>
<feature type="repeat" description="TPR" evidence="1">
    <location>
        <begin position="45"/>
        <end position="78"/>
    </location>
</feature>
<evidence type="ECO:0000313" key="3">
    <source>
        <dbReference type="EMBL" id="ALP51933.1"/>
    </source>
</evidence>
<proteinExistence type="predicted"/>
<evidence type="ECO:0000256" key="1">
    <source>
        <dbReference type="PROSITE-ProRule" id="PRU00339"/>
    </source>
</evidence>
<dbReference type="InterPro" id="IPR011990">
    <property type="entry name" value="TPR-like_helical_dom_sf"/>
</dbReference>
<dbReference type="KEGG" id="tee:Tel_01600"/>
<dbReference type="Gene3D" id="1.25.40.10">
    <property type="entry name" value="Tetratricopeptide repeat domain"/>
    <property type="match status" value="1"/>
</dbReference>
<evidence type="ECO:0000313" key="4">
    <source>
        <dbReference type="Proteomes" id="UP000055136"/>
    </source>
</evidence>
<gene>
    <name evidence="3" type="ORF">Tel_01600</name>
</gene>
<keyword evidence="1" id="KW-0802">TPR repeat</keyword>
<accession>A0A0S2T9V2</accession>
<organism evidence="3 4">
    <name type="scientific">Candidatus Tenderia electrophaga</name>
    <dbReference type="NCBI Taxonomy" id="1748243"/>
    <lineage>
        <taxon>Bacteria</taxon>
        <taxon>Pseudomonadati</taxon>
        <taxon>Pseudomonadota</taxon>
        <taxon>Gammaproteobacteria</taxon>
        <taxon>Candidatus Tenderiales</taxon>
        <taxon>Candidatus Tenderiaceae</taxon>
        <taxon>Candidatus Tenderia</taxon>
    </lineage>
</organism>
<dbReference type="Proteomes" id="UP000055136">
    <property type="component" value="Chromosome"/>
</dbReference>
<sequence length="517" mass="57839">MTDVVTSARMQAPWLRICGIAFALLLCAPLATAADSNASVFALRAKLYVQVGDYYASRQENQKAANAYRQAAELAKVYLPPATQTDISRRLANVNDITPAIGNLQSQCDGRQNTRESCLLLARYLSWNNQPIAASKVGRELLQHEDSNKEVLITQANALSWQGDDAGALGLYQQVASTDNSFDIKLSYARSLLATANYEAARTARSQLRAESEFEQSVIDDLDWQMRREARPRVWLSSEQYRDVYHAGYRRSYLGVDIPFATSWLWFRTGRISSSDGLRDVEVTHHSLGGLMRLHDRAQLRASIGRASHPADLIDPVTTGNISITANLPQTWLVLNATRELVDDSPRALETSVLRTSHELALSYQFSDRWGLRLQGKHTDYSDDNQSLEAKLAGLYTFYFGPPKMSVGLKREALSFDRQSGGGYFDPDRVTTNKLLFVISQSQDRFSGVLELFAGNQTIDRFGTVQENNIAGGYTALRYQLIEHAQLELTLEGANLGLGEAKAYRYNQTKLKVYVYF</sequence>
<dbReference type="PROSITE" id="PS50005">
    <property type="entry name" value="TPR"/>
    <property type="match status" value="1"/>
</dbReference>
<reference evidence="3" key="1">
    <citation type="submission" date="2015-10" db="EMBL/GenBank/DDBJ databases">
        <title>Description of Candidatus Tenderia electrophaga gen. nov, sp. nov., an Uncultivated Electroautotroph from a Biocathode Enrichment.</title>
        <authorList>
            <person name="Eddie B.J."/>
            <person name="Malanoski A.P."/>
            <person name="Wang Z."/>
            <person name="Hall R.J."/>
            <person name="Oh S.D."/>
            <person name="Heiner C."/>
            <person name="Lin B."/>
            <person name="Strycharz-Glaven S.M."/>
        </authorList>
    </citation>
    <scope>NUCLEOTIDE SEQUENCE [LARGE SCALE GENOMIC DNA]</scope>
    <source>
        <strain evidence="3">NRL1</strain>
    </source>
</reference>
<feature type="chain" id="PRO_5006604867" description="Cellulose synthase operon C C-terminal domain-containing protein" evidence="2">
    <location>
        <begin position="34"/>
        <end position="517"/>
    </location>
</feature>
<dbReference type="STRING" id="1748243.Tel_01600"/>
<keyword evidence="4" id="KW-1185">Reference proteome</keyword>
<keyword evidence="2" id="KW-0732">Signal</keyword>
<dbReference type="AlphaFoldDB" id="A0A0S2T9V2"/>
<feature type="signal peptide" evidence="2">
    <location>
        <begin position="1"/>
        <end position="33"/>
    </location>
</feature>
<dbReference type="SUPFAM" id="SSF48452">
    <property type="entry name" value="TPR-like"/>
    <property type="match status" value="1"/>
</dbReference>
<dbReference type="InterPro" id="IPR019734">
    <property type="entry name" value="TPR_rpt"/>
</dbReference>
<evidence type="ECO:0008006" key="5">
    <source>
        <dbReference type="Google" id="ProtNLM"/>
    </source>
</evidence>